<dbReference type="Proteomes" id="UP001153365">
    <property type="component" value="Unassembled WGS sequence"/>
</dbReference>
<dbReference type="SUPFAM" id="SSF47923">
    <property type="entry name" value="Ypt/Rab-GAP domain of gyp1p"/>
    <property type="match status" value="2"/>
</dbReference>
<evidence type="ECO:0000256" key="2">
    <source>
        <dbReference type="SAM" id="MobiDB-lite"/>
    </source>
</evidence>
<feature type="non-terminal residue" evidence="4">
    <location>
        <position position="1"/>
    </location>
</feature>
<evidence type="ECO:0000259" key="3">
    <source>
        <dbReference type="PROSITE" id="PS50086"/>
    </source>
</evidence>
<keyword evidence="5" id="KW-1185">Reference proteome</keyword>
<accession>A0AAV0BUA4</accession>
<proteinExistence type="predicted"/>
<dbReference type="Gene3D" id="1.10.8.270">
    <property type="entry name" value="putative rabgap domain of human tbc1 domain family member 14 like domains"/>
    <property type="match status" value="1"/>
</dbReference>
<dbReference type="Pfam" id="PF00566">
    <property type="entry name" value="RabGAP-TBC"/>
    <property type="match status" value="1"/>
</dbReference>
<dbReference type="Gene3D" id="1.10.472.80">
    <property type="entry name" value="Ypt/Rab-GAP domain of gyp1p, domain 3"/>
    <property type="match status" value="1"/>
</dbReference>
<feature type="compositionally biased region" description="Basic and acidic residues" evidence="2">
    <location>
        <begin position="70"/>
        <end position="99"/>
    </location>
</feature>
<feature type="domain" description="Rab-GAP TBC" evidence="3">
    <location>
        <begin position="487"/>
        <end position="712"/>
    </location>
</feature>
<dbReference type="InterPro" id="IPR000195">
    <property type="entry name" value="Rab-GAP-TBC_dom"/>
</dbReference>
<name>A0AAV0BUA4_PHAPC</name>
<feature type="compositionally biased region" description="Basic and acidic residues" evidence="2">
    <location>
        <begin position="1"/>
        <end position="13"/>
    </location>
</feature>
<comment type="caution">
    <text evidence="4">The sequence shown here is derived from an EMBL/GenBank/DDBJ whole genome shotgun (WGS) entry which is preliminary data.</text>
</comment>
<feature type="compositionally biased region" description="Polar residues" evidence="2">
    <location>
        <begin position="23"/>
        <end position="67"/>
    </location>
</feature>
<dbReference type="PANTHER" id="PTHR22957:SF502">
    <property type="entry name" value="SMALL G PROTEIN SIGNALING MODULATOR 2-RELATED"/>
    <property type="match status" value="1"/>
</dbReference>
<dbReference type="EMBL" id="CALTRL010006112">
    <property type="protein sequence ID" value="CAH7689678.1"/>
    <property type="molecule type" value="Genomic_DNA"/>
</dbReference>
<evidence type="ECO:0000313" key="4">
    <source>
        <dbReference type="EMBL" id="CAH7689678.1"/>
    </source>
</evidence>
<dbReference type="InterPro" id="IPR035969">
    <property type="entry name" value="Rab-GAP_TBC_sf"/>
</dbReference>
<dbReference type="PANTHER" id="PTHR22957">
    <property type="entry name" value="TBC1 DOMAIN FAMILY MEMBER GTPASE-ACTIVATING PROTEIN"/>
    <property type="match status" value="1"/>
</dbReference>
<evidence type="ECO:0000313" key="5">
    <source>
        <dbReference type="Proteomes" id="UP001153365"/>
    </source>
</evidence>
<feature type="non-terminal residue" evidence="4">
    <location>
        <position position="778"/>
    </location>
</feature>
<keyword evidence="1" id="KW-0343">GTPase activation</keyword>
<evidence type="ECO:0000256" key="1">
    <source>
        <dbReference type="ARBA" id="ARBA00022468"/>
    </source>
</evidence>
<sequence length="778" mass="89483">MSNEPSKESKDESVDVDYPESWDGSNHSIDGISNQSDDLVQVTKSLLNTPEQVTQNESLVASTSTSRYPVDSDSRARGGDGGEAERQSEDDRQNPDRVIPHKLRWSKSKVYIHPTAFLRDNIAGYLGITQRAFGAFYLSWIPEDSIENSDDRDSWITLDLDPLYDESSIMINLPSESTQLKIPNHAFSVPISSIHSLIVRPPTFSSWHGTAVVNLFCGPTLPTLHFHDDESRSTQFNRQIRQSRLSQGQQLSSLPSSWGGEGLLNQLRRFADICPSIKDPGLFLLNPSQAERDDHSTPIFSDDAISPPNPSHRTSILHESLQNHRSPATMDNLTFSILNSFSRFTQNARSAAQMVLSHRLAKPIIPHLPKPIASLANGEPEFIKWSQQAGVEGYDSARVYLAKWASIVAAQGEQSRRAEIGDWDQDSSLDEDGGFEMIYATYKVPRVRSNRAPSQPIEPEEFEAWKDDSGRLMLEEAEGRRRIFQRGLSSGARKEVWMFLLRVYDWKSTAEERRSIRLAMNDDYKKLKEIWEKDDILKATAEYQEESHRIDIDCKRTDRRHPYFADPIIRRENQDGEDCDMDRANGHIETMGKVLTTYNIWEKELGYVQGMSDLCAPLYVVCEADEVLTFFAFVKLMDRMKSHFLRDQSGMKDKLSRLQQLLLLIDPQLYHHFEKTNSLNLFFCFRWILIAFKREFEFDDVLKVWEALWTEVFGPHSDLFFAISILEAHREPMIRYLREFDEVKFYTSATKLFFKKMENNSENINNFTWVSFIGFKVC</sequence>
<dbReference type="SMART" id="SM00164">
    <property type="entry name" value="TBC"/>
    <property type="match status" value="1"/>
</dbReference>
<dbReference type="PROSITE" id="PS50086">
    <property type="entry name" value="TBC_RABGAP"/>
    <property type="match status" value="1"/>
</dbReference>
<reference evidence="4" key="1">
    <citation type="submission" date="2022-06" db="EMBL/GenBank/DDBJ databases">
        <authorList>
            <consortium name="SYNGENTA / RWTH Aachen University"/>
        </authorList>
    </citation>
    <scope>NUCLEOTIDE SEQUENCE</scope>
</reference>
<dbReference type="AlphaFoldDB" id="A0AAV0BUA4"/>
<gene>
    <name evidence="4" type="ORF">PPACK8108_LOCUS24809</name>
</gene>
<feature type="region of interest" description="Disordered" evidence="2">
    <location>
        <begin position="1"/>
        <end position="99"/>
    </location>
</feature>
<organism evidence="4 5">
    <name type="scientific">Phakopsora pachyrhizi</name>
    <name type="common">Asian soybean rust disease fungus</name>
    <dbReference type="NCBI Taxonomy" id="170000"/>
    <lineage>
        <taxon>Eukaryota</taxon>
        <taxon>Fungi</taxon>
        <taxon>Dikarya</taxon>
        <taxon>Basidiomycota</taxon>
        <taxon>Pucciniomycotina</taxon>
        <taxon>Pucciniomycetes</taxon>
        <taxon>Pucciniales</taxon>
        <taxon>Phakopsoraceae</taxon>
        <taxon>Phakopsora</taxon>
    </lineage>
</organism>
<dbReference type="GO" id="GO:0005096">
    <property type="term" value="F:GTPase activator activity"/>
    <property type="evidence" value="ECO:0007669"/>
    <property type="project" value="UniProtKB-KW"/>
</dbReference>
<protein>
    <submittedName>
        <fullName evidence="4">Rab-GTPase-TBC domain-containing protein</fullName>
    </submittedName>
</protein>